<dbReference type="OrthoDB" id="5575144at2759"/>
<dbReference type="EMBL" id="NAJN01002304">
    <property type="protein sequence ID" value="TKA54542.1"/>
    <property type="molecule type" value="Genomic_DNA"/>
</dbReference>
<evidence type="ECO:0000313" key="2">
    <source>
        <dbReference type="EMBL" id="TKA54542.1"/>
    </source>
</evidence>
<sequence length="301" mass="33431">MRGRTLADFTDDRDGESLRRIRHQMGEEKDTREPAFLPPIYGLSEQDAVQSIPESDVDRITQAYTDRHEMWIFRLPDGRTRALPVRFRLAKTTIFFVTMVVQPYEPPTHAPAMRPFEPWPVSTSEAPTPPSTASSFTFTAHPFMQRPPYTVSAPSSPYYSYPPTNPPVVTAPMAGPSYAFPPPARYEQEYLPSFQTLPGPATPAPLPMQTPQLVPPSRPAALDSYHPWSSARDLPHTNASESSLQLPPILGGPPTSLEAAERGAVRRRESAAEGSGEETPSLGATKRRRLDINEILEGRKD</sequence>
<protein>
    <submittedName>
        <fullName evidence="2">Uncharacterized protein</fullName>
    </submittedName>
</protein>
<feature type="compositionally biased region" description="Basic and acidic residues" evidence="1">
    <location>
        <begin position="259"/>
        <end position="271"/>
    </location>
</feature>
<dbReference type="AlphaFoldDB" id="A0A4U0VYJ4"/>
<feature type="compositionally biased region" description="Pro residues" evidence="1">
    <location>
        <begin position="200"/>
        <end position="218"/>
    </location>
</feature>
<proteinExistence type="predicted"/>
<feature type="region of interest" description="Disordered" evidence="1">
    <location>
        <begin position="194"/>
        <end position="301"/>
    </location>
</feature>
<feature type="compositionally biased region" description="Basic and acidic residues" evidence="1">
    <location>
        <begin position="290"/>
        <end position="301"/>
    </location>
</feature>
<evidence type="ECO:0000256" key="1">
    <source>
        <dbReference type="SAM" id="MobiDB-lite"/>
    </source>
</evidence>
<dbReference type="Proteomes" id="UP000308768">
    <property type="component" value="Unassembled WGS sequence"/>
</dbReference>
<accession>A0A4U0VYJ4</accession>
<reference evidence="2 3" key="1">
    <citation type="submission" date="2017-03" db="EMBL/GenBank/DDBJ databases">
        <title>Genomes of endolithic fungi from Antarctica.</title>
        <authorList>
            <person name="Coleine C."/>
            <person name="Masonjones S."/>
            <person name="Stajich J.E."/>
        </authorList>
    </citation>
    <scope>NUCLEOTIDE SEQUENCE [LARGE SCALE GENOMIC DNA]</scope>
    <source>
        <strain evidence="2 3">CCFEE 5187</strain>
    </source>
</reference>
<dbReference type="STRING" id="331657.A0A4U0VYJ4"/>
<name>A0A4U0VYJ4_9PEZI</name>
<organism evidence="2 3">
    <name type="scientific">Cryomyces minteri</name>
    <dbReference type="NCBI Taxonomy" id="331657"/>
    <lineage>
        <taxon>Eukaryota</taxon>
        <taxon>Fungi</taxon>
        <taxon>Dikarya</taxon>
        <taxon>Ascomycota</taxon>
        <taxon>Pezizomycotina</taxon>
        <taxon>Dothideomycetes</taxon>
        <taxon>Dothideomycetes incertae sedis</taxon>
        <taxon>Cryomyces</taxon>
    </lineage>
</organism>
<gene>
    <name evidence="2" type="ORF">B0A49_14019</name>
</gene>
<comment type="caution">
    <text evidence="2">The sequence shown here is derived from an EMBL/GenBank/DDBJ whole genome shotgun (WGS) entry which is preliminary data.</text>
</comment>
<keyword evidence="3" id="KW-1185">Reference proteome</keyword>
<evidence type="ECO:0000313" key="3">
    <source>
        <dbReference type="Proteomes" id="UP000308768"/>
    </source>
</evidence>